<feature type="domain" description="F-box" evidence="1">
    <location>
        <begin position="60"/>
        <end position="99"/>
    </location>
</feature>
<dbReference type="InterPro" id="IPR036047">
    <property type="entry name" value="F-box-like_dom_sf"/>
</dbReference>
<dbReference type="EMBL" id="CM018210">
    <property type="protein sequence ID" value="KAB2067739.1"/>
    <property type="molecule type" value="Genomic_DNA"/>
</dbReference>
<sequence>ISKQTAKSKFGPRCKNPTIEHIFSDLLVSHKFRTEHKIPLLKKKKNHMNQSDYSYSSLSNDIALKIASSLEVPDLSSLGCCSRVWREICGSDCLWESLVKERWPLLYEAVKDPNFKDWRGFYVKQHEEKKGQADSVINLVEQCSQSDSLKVIDYLHAIRSLKTMQFGFRDVQMLLLKQKLNVLLNLIGLHYCLNILQVQAFCIAEALRSGKIVDRQVCVKWRQPRRWVYGFRIRDGYHSRCVYLEDLVTGEDDGEVLTVLERGATHEFLRVQVFVVNYP</sequence>
<evidence type="ECO:0000259" key="1">
    <source>
        <dbReference type="Pfam" id="PF12937"/>
    </source>
</evidence>
<dbReference type="Pfam" id="PF12937">
    <property type="entry name" value="F-box-like"/>
    <property type="match status" value="1"/>
</dbReference>
<dbReference type="GO" id="GO:0019005">
    <property type="term" value="C:SCF ubiquitin ligase complex"/>
    <property type="evidence" value="ECO:0007669"/>
    <property type="project" value="TreeGrafter"/>
</dbReference>
<dbReference type="AlphaFoldDB" id="A0A5J5UM06"/>
<feature type="non-terminal residue" evidence="2">
    <location>
        <position position="1"/>
    </location>
</feature>
<dbReference type="OrthoDB" id="3219396at2759"/>
<dbReference type="PANTHER" id="PTHR16008:SF4">
    <property type="entry name" value="F-BOX ONLY PROTEIN 4"/>
    <property type="match status" value="1"/>
</dbReference>
<dbReference type="InterPro" id="IPR039588">
    <property type="entry name" value="FBXO4"/>
</dbReference>
<gene>
    <name evidence="2" type="ORF">ES319_A09G248500v1</name>
</gene>
<dbReference type="Proteomes" id="UP000327439">
    <property type="component" value="Chromosome A09"/>
</dbReference>
<reference evidence="3" key="1">
    <citation type="journal article" date="2020" name="Nat. Genet.">
        <title>Genomic diversifications of five Gossypium allopolyploid species and their impact on cotton improvement.</title>
        <authorList>
            <person name="Chen Z.J."/>
            <person name="Sreedasyam A."/>
            <person name="Ando A."/>
            <person name="Song Q."/>
            <person name="De Santiago L.M."/>
            <person name="Hulse-Kemp A.M."/>
            <person name="Ding M."/>
            <person name="Ye W."/>
            <person name="Kirkbride R.C."/>
            <person name="Jenkins J."/>
            <person name="Plott C."/>
            <person name="Lovell J."/>
            <person name="Lin Y.M."/>
            <person name="Vaughn R."/>
            <person name="Liu B."/>
            <person name="Simpson S."/>
            <person name="Scheffler B.E."/>
            <person name="Wen L."/>
            <person name="Saski C.A."/>
            <person name="Grover C.E."/>
            <person name="Hu G."/>
            <person name="Conover J.L."/>
            <person name="Carlson J.W."/>
            <person name="Shu S."/>
            <person name="Boston L.B."/>
            <person name="Williams M."/>
            <person name="Peterson D.G."/>
            <person name="McGee K."/>
            <person name="Jones D.C."/>
            <person name="Wendel J.F."/>
            <person name="Stelly D.M."/>
            <person name="Grimwood J."/>
            <person name="Schmutz J."/>
        </authorList>
    </citation>
    <scope>NUCLEOTIDE SEQUENCE [LARGE SCALE GENOMIC DNA]</scope>
    <source>
        <strain evidence="3">cv. 3-79</strain>
    </source>
</reference>
<name>A0A5J5UM06_GOSBA</name>
<keyword evidence="3" id="KW-1185">Reference proteome</keyword>
<feature type="non-terminal residue" evidence="2">
    <location>
        <position position="279"/>
    </location>
</feature>
<accession>A0A5J5UM06</accession>
<evidence type="ECO:0000313" key="2">
    <source>
        <dbReference type="EMBL" id="KAB2067739.1"/>
    </source>
</evidence>
<dbReference type="PANTHER" id="PTHR16008">
    <property type="entry name" value="F-BOX ONLY PROTEIN 4"/>
    <property type="match status" value="1"/>
</dbReference>
<dbReference type="InterPro" id="IPR001810">
    <property type="entry name" value="F-box_dom"/>
</dbReference>
<evidence type="ECO:0000313" key="3">
    <source>
        <dbReference type="Proteomes" id="UP000327439"/>
    </source>
</evidence>
<proteinExistence type="predicted"/>
<organism evidence="2 3">
    <name type="scientific">Gossypium barbadense</name>
    <name type="common">Sea Island cotton</name>
    <name type="synonym">Hibiscus barbadensis</name>
    <dbReference type="NCBI Taxonomy" id="3634"/>
    <lineage>
        <taxon>Eukaryota</taxon>
        <taxon>Viridiplantae</taxon>
        <taxon>Streptophyta</taxon>
        <taxon>Embryophyta</taxon>
        <taxon>Tracheophyta</taxon>
        <taxon>Spermatophyta</taxon>
        <taxon>Magnoliopsida</taxon>
        <taxon>eudicotyledons</taxon>
        <taxon>Gunneridae</taxon>
        <taxon>Pentapetalae</taxon>
        <taxon>rosids</taxon>
        <taxon>malvids</taxon>
        <taxon>Malvales</taxon>
        <taxon>Malvaceae</taxon>
        <taxon>Malvoideae</taxon>
        <taxon>Gossypium</taxon>
    </lineage>
</organism>
<dbReference type="SUPFAM" id="SSF81383">
    <property type="entry name" value="F-box domain"/>
    <property type="match status" value="1"/>
</dbReference>
<dbReference type="Gene3D" id="1.20.1280.50">
    <property type="match status" value="1"/>
</dbReference>
<dbReference type="GO" id="GO:0000209">
    <property type="term" value="P:protein polyubiquitination"/>
    <property type="evidence" value="ECO:0007669"/>
    <property type="project" value="TreeGrafter"/>
</dbReference>
<dbReference type="GO" id="GO:0031146">
    <property type="term" value="P:SCF-dependent proteasomal ubiquitin-dependent protein catabolic process"/>
    <property type="evidence" value="ECO:0007669"/>
    <property type="project" value="InterPro"/>
</dbReference>
<protein>
    <recommendedName>
        <fullName evidence="1">F-box domain-containing protein</fullName>
    </recommendedName>
</protein>